<dbReference type="InterPro" id="IPR053925">
    <property type="entry name" value="RecX_HTH_3rd"/>
</dbReference>
<feature type="domain" description="RecX second three-helical" evidence="6">
    <location>
        <begin position="54"/>
        <end position="93"/>
    </location>
</feature>
<dbReference type="eggNOG" id="COG2137">
    <property type="taxonomic scope" value="Bacteria"/>
</dbReference>
<feature type="domain" description="RecX third three-helical" evidence="7">
    <location>
        <begin position="108"/>
        <end position="143"/>
    </location>
</feature>
<comment type="similarity">
    <text evidence="2 5">Belongs to the RecX family.</text>
</comment>
<dbReference type="Pfam" id="PF21982">
    <property type="entry name" value="RecX_HTH1"/>
    <property type="match status" value="1"/>
</dbReference>
<proteinExistence type="inferred from homology"/>
<comment type="function">
    <text evidence="5">Modulates RecA activity.</text>
</comment>
<keyword evidence="4 5" id="KW-0963">Cytoplasm</keyword>
<dbReference type="InterPro" id="IPR003783">
    <property type="entry name" value="Regulatory_RecX"/>
</dbReference>
<evidence type="ECO:0000259" key="8">
    <source>
        <dbReference type="Pfam" id="PF21982"/>
    </source>
</evidence>
<evidence type="ECO:0000313" key="9">
    <source>
        <dbReference type="EMBL" id="ADU97636.1"/>
    </source>
</evidence>
<dbReference type="Pfam" id="PF21981">
    <property type="entry name" value="RecX_HTH3"/>
    <property type="match status" value="1"/>
</dbReference>
<evidence type="ECO:0000256" key="5">
    <source>
        <dbReference type="HAMAP-Rule" id="MF_01114"/>
    </source>
</evidence>
<dbReference type="STRING" id="648996.Theam_1680"/>
<reference evidence="9" key="1">
    <citation type="submission" date="2011-01" db="EMBL/GenBank/DDBJ databases">
        <title>Complete sequence of chromosome of Thermovibrio ammonificans HB-1.</title>
        <authorList>
            <consortium name="US DOE Joint Genome Institute"/>
            <person name="Lucas S."/>
            <person name="Copeland A."/>
            <person name="Lapidus A."/>
            <person name="Cheng J.-F."/>
            <person name="Goodwin L."/>
            <person name="Pitluck S."/>
            <person name="Davenport K."/>
            <person name="Detter J.C."/>
            <person name="Han C."/>
            <person name="Tapia R."/>
            <person name="Land M."/>
            <person name="Hauser L."/>
            <person name="Kyrpides N."/>
            <person name="Ivanova N."/>
            <person name="Ovchinnikova G."/>
            <person name="Vetriani C."/>
            <person name="Woyke T."/>
        </authorList>
    </citation>
    <scope>NUCLEOTIDE SEQUENCE [LARGE SCALE GENOMIC DNA]</scope>
    <source>
        <strain evidence="9">HB-1</strain>
    </source>
</reference>
<evidence type="ECO:0000256" key="4">
    <source>
        <dbReference type="ARBA" id="ARBA00022490"/>
    </source>
</evidence>
<evidence type="ECO:0000256" key="1">
    <source>
        <dbReference type="ARBA" id="ARBA00004496"/>
    </source>
</evidence>
<protein>
    <recommendedName>
        <fullName evidence="3 5">Regulatory protein RecX</fullName>
    </recommendedName>
</protein>
<evidence type="ECO:0000313" key="10">
    <source>
        <dbReference type="Proteomes" id="UP000006362"/>
    </source>
</evidence>
<dbReference type="InterPro" id="IPR053924">
    <property type="entry name" value="RecX_HTH_2nd"/>
</dbReference>
<dbReference type="PANTHER" id="PTHR33602">
    <property type="entry name" value="REGULATORY PROTEIN RECX FAMILY PROTEIN"/>
    <property type="match status" value="1"/>
</dbReference>
<gene>
    <name evidence="5" type="primary">recX</name>
    <name evidence="9" type="ordered locus">Theam_1680</name>
</gene>
<dbReference type="EMBL" id="CP002444">
    <property type="protein sequence ID" value="ADU97636.1"/>
    <property type="molecule type" value="Genomic_DNA"/>
</dbReference>
<dbReference type="Pfam" id="PF02631">
    <property type="entry name" value="RecX_HTH2"/>
    <property type="match status" value="1"/>
</dbReference>
<dbReference type="RefSeq" id="WP_013538421.1">
    <property type="nucleotide sequence ID" value="NC_014926.1"/>
</dbReference>
<dbReference type="Gene3D" id="1.10.10.10">
    <property type="entry name" value="Winged helix-like DNA-binding domain superfamily/Winged helix DNA-binding domain"/>
    <property type="match status" value="3"/>
</dbReference>
<name>E8T5I2_THEA1</name>
<evidence type="ECO:0000256" key="2">
    <source>
        <dbReference type="ARBA" id="ARBA00009695"/>
    </source>
</evidence>
<dbReference type="OrthoDB" id="14251at2"/>
<feature type="domain" description="RecX first three-helical" evidence="8">
    <location>
        <begin position="9"/>
        <end position="47"/>
    </location>
</feature>
<dbReference type="HAMAP" id="MF_01114">
    <property type="entry name" value="RecX"/>
    <property type="match status" value="1"/>
</dbReference>
<dbReference type="AlphaFoldDB" id="E8T5I2"/>
<comment type="subcellular location">
    <subcellularLocation>
        <location evidence="1 5">Cytoplasm</location>
    </subcellularLocation>
</comment>
<evidence type="ECO:0000259" key="6">
    <source>
        <dbReference type="Pfam" id="PF02631"/>
    </source>
</evidence>
<evidence type="ECO:0000256" key="3">
    <source>
        <dbReference type="ARBA" id="ARBA00018111"/>
    </source>
</evidence>
<dbReference type="Proteomes" id="UP000006362">
    <property type="component" value="Chromosome"/>
</dbReference>
<dbReference type="GO" id="GO:0005737">
    <property type="term" value="C:cytoplasm"/>
    <property type="evidence" value="ECO:0007669"/>
    <property type="project" value="UniProtKB-SubCell"/>
</dbReference>
<organism evidence="9 10">
    <name type="scientific">Thermovibrio ammonificans (strain DSM 15698 / JCM 12110 / HB-1)</name>
    <dbReference type="NCBI Taxonomy" id="648996"/>
    <lineage>
        <taxon>Bacteria</taxon>
        <taxon>Pseudomonadati</taxon>
        <taxon>Aquificota</taxon>
        <taxon>Aquificia</taxon>
        <taxon>Desulfurobacteriales</taxon>
        <taxon>Desulfurobacteriaceae</taxon>
        <taxon>Thermovibrio</taxon>
    </lineage>
</organism>
<dbReference type="GO" id="GO:0006282">
    <property type="term" value="P:regulation of DNA repair"/>
    <property type="evidence" value="ECO:0007669"/>
    <property type="project" value="UniProtKB-UniRule"/>
</dbReference>
<sequence>MEPKEYREAYTYGLKLLSKRGYSKRGLLNKLKEKFHPEAAERAVEELARQGYLNDLELALSYFEEKVRKGWGRRKIALHLKALGFSSETVKEAELLTTFSYEQPLKSLRKKFPGGIGGRKEREKALRFLLQRGFSWQEAQEILKRFEEDGA</sequence>
<evidence type="ECO:0000259" key="7">
    <source>
        <dbReference type="Pfam" id="PF21981"/>
    </source>
</evidence>
<keyword evidence="10" id="KW-1185">Reference proteome</keyword>
<accession>E8T5I2</accession>
<dbReference type="PANTHER" id="PTHR33602:SF1">
    <property type="entry name" value="REGULATORY PROTEIN RECX FAMILY PROTEIN"/>
    <property type="match status" value="1"/>
</dbReference>
<dbReference type="KEGG" id="tam:Theam_1680"/>
<dbReference type="InterPro" id="IPR036388">
    <property type="entry name" value="WH-like_DNA-bd_sf"/>
</dbReference>
<dbReference type="HOGENOM" id="CLU_066607_3_2_0"/>
<dbReference type="InterPro" id="IPR053926">
    <property type="entry name" value="RecX_HTH_1st"/>
</dbReference>